<dbReference type="eggNOG" id="ENOG502ZN5X">
    <property type="taxonomic scope" value="Bacteria"/>
</dbReference>
<dbReference type="EMBL" id="JAWXXX010000001">
    <property type="protein sequence ID" value="MDX5892908.1"/>
    <property type="molecule type" value="Genomic_DNA"/>
</dbReference>
<organism evidence="1 3">
    <name type="scientific">Rubrobacter radiotolerans</name>
    <name type="common">Arthrobacter radiotolerans</name>
    <dbReference type="NCBI Taxonomy" id="42256"/>
    <lineage>
        <taxon>Bacteria</taxon>
        <taxon>Bacillati</taxon>
        <taxon>Actinomycetota</taxon>
        <taxon>Rubrobacteria</taxon>
        <taxon>Rubrobacterales</taxon>
        <taxon>Rubrobacteraceae</taxon>
        <taxon>Rubrobacter</taxon>
    </lineage>
</organism>
<dbReference type="EMBL" id="CP007514">
    <property type="protein sequence ID" value="AHY45497.1"/>
    <property type="molecule type" value="Genomic_DNA"/>
</dbReference>
<dbReference type="HOGENOM" id="CLU_1123850_0_0_11"/>
<keyword evidence="3" id="KW-1185">Reference proteome</keyword>
<reference evidence="2" key="2">
    <citation type="submission" date="2023-11" db="EMBL/GenBank/DDBJ databases">
        <title>MicrobeMod: A computational toolkit for identifying prokaryotic methylation and restriction-modification with nanopore sequencing.</title>
        <authorList>
            <person name="Crits-Christoph A."/>
            <person name="Kang S.C."/>
            <person name="Lee H."/>
            <person name="Ostrov N."/>
        </authorList>
    </citation>
    <scope>NUCLEOTIDE SEQUENCE</scope>
    <source>
        <strain evidence="2">ATCC 51242</strain>
    </source>
</reference>
<evidence type="ECO:0000313" key="3">
    <source>
        <dbReference type="Proteomes" id="UP000025229"/>
    </source>
</evidence>
<proteinExistence type="predicted"/>
<dbReference type="Proteomes" id="UP001281130">
    <property type="component" value="Unassembled WGS sequence"/>
</dbReference>
<gene>
    <name evidence="1" type="ORF">RradSPS_0214</name>
    <name evidence="2" type="ORF">SIL72_02585</name>
</gene>
<accession>A0A023WZ47</accession>
<dbReference type="AlphaFoldDB" id="A0A023WZ47"/>
<evidence type="ECO:0000313" key="1">
    <source>
        <dbReference type="EMBL" id="AHY45497.1"/>
    </source>
</evidence>
<dbReference type="STRING" id="42256.RradSPS_0214"/>
<dbReference type="RefSeq" id="WP_232226577.1">
    <property type="nucleotide sequence ID" value="NZ_CP007514.1"/>
</dbReference>
<evidence type="ECO:0008006" key="4">
    <source>
        <dbReference type="Google" id="ProtNLM"/>
    </source>
</evidence>
<sequence>MGTTPERELARRLNSLPGAVPVLFSPGLLHPAQRLGGYLEAGERHLPELLGTEAPGLRAMLLSRGDWSAAPRENARPYPFGLPYFTRSVEPPTLVFPERLAQALAPEAPLTLPLTVWHEQAHAFFLRDETPKTPLWLGELVPQTASAAVARREGLPLGEHLASIEPARFTVREFGLPASAEDQMSFQNLLLGLGATMLGEFGEGFLGRLVGLLRREPEPVDGRRAERLLAEALGEGGREWLEAREEF</sequence>
<dbReference type="KEGG" id="rrd:RradSPS_0214"/>
<evidence type="ECO:0000313" key="2">
    <source>
        <dbReference type="EMBL" id="MDX5892908.1"/>
    </source>
</evidence>
<name>A0A023WZ47_RUBRA</name>
<dbReference type="Proteomes" id="UP000025229">
    <property type="component" value="Chromosome"/>
</dbReference>
<reference evidence="1 3" key="1">
    <citation type="submission" date="2014-03" db="EMBL/GenBank/DDBJ databases">
        <title>Complete genome sequence of the Radio-Resistant Rubrobacter radiotolerans RSPS-4.</title>
        <authorList>
            <person name="Egas C.C."/>
            <person name="Barroso C.C."/>
            <person name="Froufe H.J.C."/>
            <person name="Pacheco J.J."/>
            <person name="Albuquerque L.L."/>
            <person name="da Costa M.M.S."/>
        </authorList>
    </citation>
    <scope>NUCLEOTIDE SEQUENCE [LARGE SCALE GENOMIC DNA]</scope>
    <source>
        <strain evidence="1 3">RSPS-4</strain>
    </source>
</reference>
<protein>
    <recommendedName>
        <fullName evidence="4">Peptidase MA superfamily</fullName>
    </recommendedName>
</protein>